<feature type="region of interest" description="Disordered" evidence="1">
    <location>
        <begin position="75"/>
        <end position="94"/>
    </location>
</feature>
<feature type="compositionally biased region" description="Basic and acidic residues" evidence="1">
    <location>
        <begin position="78"/>
        <end position="94"/>
    </location>
</feature>
<dbReference type="EMBL" id="EU643495">
    <property type="protein sequence ID" value="ACD54814.1"/>
    <property type="molecule type" value="Genomic_DNA"/>
</dbReference>
<accession>B3G4R6</accession>
<protein>
    <submittedName>
        <fullName evidence="4">Hedgehog/intein domain-like protein</fullName>
    </submittedName>
</protein>
<evidence type="ECO:0000259" key="3">
    <source>
        <dbReference type="Pfam" id="PF01079"/>
    </source>
</evidence>
<proteinExistence type="predicted"/>
<keyword evidence="2" id="KW-1133">Transmembrane helix</keyword>
<dbReference type="PANTHER" id="PTHR11889">
    <property type="entry name" value="HEDGEHOG"/>
    <property type="match status" value="1"/>
</dbReference>
<dbReference type="AlphaFoldDB" id="B3G4R6"/>
<dbReference type="InterPro" id="IPR050387">
    <property type="entry name" value="Hedgehog_Signaling"/>
</dbReference>
<sequence length="432" mass="50209">MDVSIFFECRTVTVSKKVNLYPIKERLLRKINWLNFCLISLIYSFNIIIKTCSSTPSQPSPPPYASIDFTRPEHKRNRIDIEPPRRPTQPSRDEDNHCLACWSKTNNRIIIFISTCIGIIICITLTVTLSVVLTRKNKDESTITATTATTTTTTTTIATTTTAPKSKQVFQGLRNVFLEFLTELGDIFSRYFVPNVCERKVYVYVCRYKYFPKCFDGNSFAIRADGSWIRMRDLKIGDPVLVTQELSCGRIIVRTSPILAVDVFQMHNPDFPVDYLEIFVKSNLTMEPLRITPYHSLLVKKQHYNRPRYIFASQVNVGDTLFFVVKNGFFYSEIKINAIKKIKLFDAYAPLTFEGSLIVNGTLLHLLVHQLMAPRRWLLYYSLQIAFTAIEHDYLKEEYDTIENFIFYIDFFKMSVREKFQVFTDLLTNIYL</sequence>
<dbReference type="CDD" id="cd00081">
    <property type="entry name" value="Hint"/>
    <property type="match status" value="1"/>
</dbReference>
<keyword evidence="2" id="KW-0812">Transmembrane</keyword>
<keyword evidence="2" id="KW-0472">Membrane</keyword>
<feature type="transmembrane region" description="Helical" evidence="2">
    <location>
        <begin position="31"/>
        <end position="49"/>
    </location>
</feature>
<dbReference type="InterPro" id="IPR001767">
    <property type="entry name" value="Hedgehog_Hint"/>
</dbReference>
<feature type="transmembrane region" description="Helical" evidence="2">
    <location>
        <begin position="109"/>
        <end position="133"/>
    </location>
</feature>
<evidence type="ECO:0000256" key="1">
    <source>
        <dbReference type="SAM" id="MobiDB-lite"/>
    </source>
</evidence>
<dbReference type="GO" id="GO:0016540">
    <property type="term" value="P:protein autoprocessing"/>
    <property type="evidence" value="ECO:0007669"/>
    <property type="project" value="InterPro"/>
</dbReference>
<dbReference type="InterPro" id="IPR036844">
    <property type="entry name" value="Hint_dom_sf"/>
</dbReference>
<dbReference type="SUPFAM" id="SSF51294">
    <property type="entry name" value="Hedgehog/intein (Hint) domain"/>
    <property type="match status" value="1"/>
</dbReference>
<evidence type="ECO:0000256" key="2">
    <source>
        <dbReference type="SAM" id="Phobius"/>
    </source>
</evidence>
<dbReference type="PANTHER" id="PTHR11889:SF31">
    <property type="entry name" value="PROTEIN HEDGEHOG"/>
    <property type="match status" value="1"/>
</dbReference>
<dbReference type="Gene3D" id="2.170.16.10">
    <property type="entry name" value="Hedgehog/Intein (Hint) domain"/>
    <property type="match status" value="1"/>
</dbReference>
<name>B3G4R6_ADIVA</name>
<feature type="domain" description="Hedgehog protein Hint" evidence="3">
    <location>
        <begin position="213"/>
        <end position="362"/>
    </location>
</feature>
<evidence type="ECO:0000313" key="4">
    <source>
        <dbReference type="EMBL" id="ACD54814.1"/>
    </source>
</evidence>
<organism evidence="4">
    <name type="scientific">Adineta vaga</name>
    <name type="common">Rotifer</name>
    <name type="synonym">Callidina vaga</name>
    <dbReference type="NCBI Taxonomy" id="104782"/>
    <lineage>
        <taxon>Eukaryota</taxon>
        <taxon>Metazoa</taxon>
        <taxon>Spiralia</taxon>
        <taxon>Gnathifera</taxon>
        <taxon>Rotifera</taxon>
        <taxon>Eurotatoria</taxon>
        <taxon>Bdelloidea</taxon>
        <taxon>Adinetida</taxon>
        <taxon>Adinetidae</taxon>
        <taxon>Adineta</taxon>
    </lineage>
</organism>
<reference evidence="4" key="1">
    <citation type="journal article" date="2008" name="Science">
        <title>Massive horizontal gene transfer in bdelloid rotifers.</title>
        <authorList>
            <person name="Gladyshev E.A."/>
            <person name="Meselson M.S."/>
            <person name="Arkhipova I.R."/>
        </authorList>
    </citation>
    <scope>NUCLEOTIDE SEQUENCE</scope>
</reference>
<dbReference type="Pfam" id="PF01079">
    <property type="entry name" value="Hint"/>
    <property type="match status" value="1"/>
</dbReference>